<dbReference type="InterPro" id="IPR029993">
    <property type="entry name" value="GAUT"/>
</dbReference>
<reference evidence="6" key="1">
    <citation type="submission" date="2020-06" db="EMBL/GenBank/DDBJ databases">
        <authorList>
            <person name="Li T."/>
            <person name="Hu X."/>
            <person name="Zhang T."/>
            <person name="Song X."/>
            <person name="Zhang H."/>
            <person name="Dai N."/>
            <person name="Sheng W."/>
            <person name="Hou X."/>
            <person name="Wei L."/>
        </authorList>
    </citation>
    <scope>NUCLEOTIDE SEQUENCE</scope>
    <source>
        <strain evidence="6">G02</strain>
        <tissue evidence="6">Leaf</tissue>
    </source>
</reference>
<dbReference type="Pfam" id="PF01501">
    <property type="entry name" value="Glyco_transf_8"/>
    <property type="match status" value="2"/>
</dbReference>
<dbReference type="PANTHER" id="PTHR32116">
    <property type="entry name" value="GALACTURONOSYLTRANSFERASE 4-RELATED"/>
    <property type="match status" value="1"/>
</dbReference>
<dbReference type="AlphaFoldDB" id="A0AAW2P425"/>
<evidence type="ECO:0000256" key="2">
    <source>
        <dbReference type="ARBA" id="ARBA00006351"/>
    </source>
</evidence>
<keyword evidence="5" id="KW-0961">Cell wall biogenesis/degradation</keyword>
<dbReference type="EC" id="2.4.1.-" evidence="5"/>
<dbReference type="SUPFAM" id="SSF53448">
    <property type="entry name" value="Nucleotide-diphospho-sugar transferases"/>
    <property type="match status" value="1"/>
</dbReference>
<dbReference type="InterPro" id="IPR002495">
    <property type="entry name" value="Glyco_trans_8"/>
</dbReference>
<keyword evidence="5" id="KW-1133">Transmembrane helix</keyword>
<protein>
    <recommendedName>
        <fullName evidence="5">Hexosyltransferase</fullName>
        <ecNumber evidence="5">2.4.1.-</ecNumber>
    </recommendedName>
</protein>
<keyword evidence="4" id="KW-0808">Transferase</keyword>
<sequence length="457" mass="52429">MAGTVRGGRVGMGGGSSLRSFFSYRIFASAMLTLLFLATLSVFFSSHPSQDDPVVETTGNAYVHRSFLAWQSDPPKTRLDLIHNQANNHIALVNAYESKESYDNQLKIQKLKDTIFAVHELLLKAKKNGAFASSIAAISTPKSLHCLAMRLMEERIAHPEKYEDDEPKPEFEDPNLYHYAIFSDNVVAISVVVNSVVKNAEEPWKHVFHIVTDRMNFAATKVWFKMRPIQGRAHIEINAVDNFKFLNSSYAPVLRQLESSNLKKFYFETRAEYDTKDVNNMKLEIPIQKDLTALWKIDMDGNVNAAVETCFGSFRRFSEYLNFSHPLIKQKFNPRACAWAFGMNMFDLEAWRREKCTEKYHYWQNLNEDHTLWKLGTLPAGLATFYSTTKSLDKVWHVLGLGINPSISMEEIDKAAVIHFSGDMKPWLDIALNGYKHLWTKYIDNEVEFLQMCNFGM</sequence>
<evidence type="ECO:0000313" key="6">
    <source>
        <dbReference type="EMBL" id="KAL0350734.1"/>
    </source>
</evidence>
<comment type="subcellular location">
    <subcellularLocation>
        <location evidence="5">Golgi apparatus membrane</location>
        <topology evidence="5">Single-pass type II membrane protein</topology>
    </subcellularLocation>
</comment>
<keyword evidence="3 5" id="KW-0328">Glycosyltransferase</keyword>
<dbReference type="GO" id="GO:0000139">
    <property type="term" value="C:Golgi membrane"/>
    <property type="evidence" value="ECO:0007669"/>
    <property type="project" value="UniProtKB-SubCell"/>
</dbReference>
<feature type="transmembrane region" description="Helical" evidence="5">
    <location>
        <begin position="21"/>
        <end position="44"/>
    </location>
</feature>
<dbReference type="Gene3D" id="3.90.550.10">
    <property type="entry name" value="Spore Coat Polysaccharide Biosynthesis Protein SpsA, Chain A"/>
    <property type="match status" value="1"/>
</dbReference>
<keyword evidence="5" id="KW-0333">Golgi apparatus</keyword>
<proteinExistence type="inferred from homology"/>
<evidence type="ECO:0000256" key="1">
    <source>
        <dbReference type="ARBA" id="ARBA00004877"/>
    </source>
</evidence>
<reference evidence="6" key="2">
    <citation type="journal article" date="2024" name="Plant">
        <title>Genomic evolution and insights into agronomic trait innovations of Sesamum species.</title>
        <authorList>
            <person name="Miao H."/>
            <person name="Wang L."/>
            <person name="Qu L."/>
            <person name="Liu H."/>
            <person name="Sun Y."/>
            <person name="Le M."/>
            <person name="Wang Q."/>
            <person name="Wei S."/>
            <person name="Zheng Y."/>
            <person name="Lin W."/>
            <person name="Duan Y."/>
            <person name="Cao H."/>
            <person name="Xiong S."/>
            <person name="Wang X."/>
            <person name="Wei L."/>
            <person name="Li C."/>
            <person name="Ma Q."/>
            <person name="Ju M."/>
            <person name="Zhao R."/>
            <person name="Li G."/>
            <person name="Mu C."/>
            <person name="Tian Q."/>
            <person name="Mei H."/>
            <person name="Zhang T."/>
            <person name="Gao T."/>
            <person name="Zhang H."/>
        </authorList>
    </citation>
    <scope>NUCLEOTIDE SEQUENCE</scope>
    <source>
        <strain evidence="6">G02</strain>
    </source>
</reference>
<comment type="caution">
    <text evidence="6">The sequence shown here is derived from an EMBL/GenBank/DDBJ whole genome shotgun (WGS) entry which is preliminary data.</text>
</comment>
<gene>
    <name evidence="6" type="ORF">Sradi_4222600</name>
</gene>
<dbReference type="PANTHER" id="PTHR32116:SF61">
    <property type="entry name" value="GALACTURONOSYLTRANSFERASE 9-RELATED"/>
    <property type="match status" value="1"/>
</dbReference>
<evidence type="ECO:0000256" key="4">
    <source>
        <dbReference type="ARBA" id="ARBA00022679"/>
    </source>
</evidence>
<comment type="similarity">
    <text evidence="2 5">Belongs to the glycosyltransferase 8 family.</text>
</comment>
<dbReference type="InterPro" id="IPR029044">
    <property type="entry name" value="Nucleotide-diphossugar_trans"/>
</dbReference>
<evidence type="ECO:0000256" key="5">
    <source>
        <dbReference type="RuleBase" id="RU362027"/>
    </source>
</evidence>
<keyword evidence="5" id="KW-0472">Membrane</keyword>
<keyword evidence="5" id="KW-0812">Transmembrane</keyword>
<comment type="pathway">
    <text evidence="1 5">Glycan metabolism; pectin biosynthesis.</text>
</comment>
<name>A0AAW2P425_SESRA</name>
<accession>A0AAW2P425</accession>
<dbReference type="EMBL" id="JACGWJ010000018">
    <property type="protein sequence ID" value="KAL0350734.1"/>
    <property type="molecule type" value="Genomic_DNA"/>
</dbReference>
<evidence type="ECO:0000256" key="3">
    <source>
        <dbReference type="ARBA" id="ARBA00022676"/>
    </source>
</evidence>
<organism evidence="6">
    <name type="scientific">Sesamum radiatum</name>
    <name type="common">Black benniseed</name>
    <dbReference type="NCBI Taxonomy" id="300843"/>
    <lineage>
        <taxon>Eukaryota</taxon>
        <taxon>Viridiplantae</taxon>
        <taxon>Streptophyta</taxon>
        <taxon>Embryophyta</taxon>
        <taxon>Tracheophyta</taxon>
        <taxon>Spermatophyta</taxon>
        <taxon>Magnoliopsida</taxon>
        <taxon>eudicotyledons</taxon>
        <taxon>Gunneridae</taxon>
        <taxon>Pentapetalae</taxon>
        <taxon>asterids</taxon>
        <taxon>lamiids</taxon>
        <taxon>Lamiales</taxon>
        <taxon>Pedaliaceae</taxon>
        <taxon>Sesamum</taxon>
    </lineage>
</organism>
<dbReference type="GO" id="GO:0047262">
    <property type="term" value="F:polygalacturonate 4-alpha-galacturonosyltransferase activity"/>
    <property type="evidence" value="ECO:0007669"/>
    <property type="project" value="InterPro"/>
</dbReference>
<dbReference type="GO" id="GO:0071555">
    <property type="term" value="P:cell wall organization"/>
    <property type="evidence" value="ECO:0007669"/>
    <property type="project" value="UniProtKB-KW"/>
</dbReference>